<feature type="region of interest" description="Disordered" evidence="1">
    <location>
        <begin position="1"/>
        <end position="20"/>
    </location>
</feature>
<organism evidence="2 3">
    <name type="scientific">Caerostris extrusa</name>
    <name type="common">Bark spider</name>
    <name type="synonym">Caerostris bankana</name>
    <dbReference type="NCBI Taxonomy" id="172846"/>
    <lineage>
        <taxon>Eukaryota</taxon>
        <taxon>Metazoa</taxon>
        <taxon>Ecdysozoa</taxon>
        <taxon>Arthropoda</taxon>
        <taxon>Chelicerata</taxon>
        <taxon>Arachnida</taxon>
        <taxon>Araneae</taxon>
        <taxon>Araneomorphae</taxon>
        <taxon>Entelegynae</taxon>
        <taxon>Araneoidea</taxon>
        <taxon>Araneidae</taxon>
        <taxon>Caerostris</taxon>
    </lineage>
</organism>
<protein>
    <submittedName>
        <fullName evidence="2">Uncharacterized protein</fullName>
    </submittedName>
</protein>
<reference evidence="2 3" key="1">
    <citation type="submission" date="2021-06" db="EMBL/GenBank/DDBJ databases">
        <title>Caerostris extrusa draft genome.</title>
        <authorList>
            <person name="Kono N."/>
            <person name="Arakawa K."/>
        </authorList>
    </citation>
    <scope>NUCLEOTIDE SEQUENCE [LARGE SCALE GENOMIC DNA]</scope>
</reference>
<evidence type="ECO:0000313" key="3">
    <source>
        <dbReference type="Proteomes" id="UP001054945"/>
    </source>
</evidence>
<dbReference type="EMBL" id="BPLR01009776">
    <property type="protein sequence ID" value="GIY34504.1"/>
    <property type="molecule type" value="Genomic_DNA"/>
</dbReference>
<dbReference type="Proteomes" id="UP001054945">
    <property type="component" value="Unassembled WGS sequence"/>
</dbReference>
<comment type="caution">
    <text evidence="2">The sequence shown here is derived from an EMBL/GenBank/DDBJ whole genome shotgun (WGS) entry which is preliminary data.</text>
</comment>
<proteinExistence type="predicted"/>
<evidence type="ECO:0000256" key="1">
    <source>
        <dbReference type="SAM" id="MobiDB-lite"/>
    </source>
</evidence>
<name>A0AAV4SKH2_CAEEX</name>
<evidence type="ECO:0000313" key="2">
    <source>
        <dbReference type="EMBL" id="GIY34504.1"/>
    </source>
</evidence>
<dbReference type="AlphaFoldDB" id="A0AAV4SKH2"/>
<keyword evidence="3" id="KW-1185">Reference proteome</keyword>
<gene>
    <name evidence="2" type="ORF">CEXT_254091</name>
</gene>
<sequence>MSLKCAQNDRRATNQTEPVRGLTAQANREKIRIHQNNIPKWPMCKGLLRTLLSVADFNTKDGMEWKIGKMELFRKLVTSISDHVNFLHQRYRIYEPRYYTD</sequence>
<accession>A0AAV4SKH2</accession>